<proteinExistence type="predicted"/>
<accession>A0ABD0KBR9</accession>
<gene>
    <name evidence="2" type="ORF">BaRGS_00024177</name>
</gene>
<organism evidence="2 3">
    <name type="scientific">Batillaria attramentaria</name>
    <dbReference type="NCBI Taxonomy" id="370345"/>
    <lineage>
        <taxon>Eukaryota</taxon>
        <taxon>Metazoa</taxon>
        <taxon>Spiralia</taxon>
        <taxon>Lophotrochozoa</taxon>
        <taxon>Mollusca</taxon>
        <taxon>Gastropoda</taxon>
        <taxon>Caenogastropoda</taxon>
        <taxon>Sorbeoconcha</taxon>
        <taxon>Cerithioidea</taxon>
        <taxon>Batillariidae</taxon>
        <taxon>Batillaria</taxon>
    </lineage>
</organism>
<sequence>MFASERLWTGASEQRHSLRRVRPNKQRGQCVELTRTASRVTSTHKNPDHTLSRSFCRLWPGQLPKTNTFQGQLIVSVTLGRYPPRESRGGLFPLTTSMLRDVTLGLVGKHWHKY</sequence>
<evidence type="ECO:0000313" key="2">
    <source>
        <dbReference type="EMBL" id="KAK7484545.1"/>
    </source>
</evidence>
<name>A0ABD0KBR9_9CAEN</name>
<dbReference type="Proteomes" id="UP001519460">
    <property type="component" value="Unassembled WGS sequence"/>
</dbReference>
<dbReference type="AlphaFoldDB" id="A0ABD0KBR9"/>
<evidence type="ECO:0000256" key="1">
    <source>
        <dbReference type="SAM" id="MobiDB-lite"/>
    </source>
</evidence>
<keyword evidence="3" id="KW-1185">Reference proteome</keyword>
<comment type="caution">
    <text evidence="2">The sequence shown here is derived from an EMBL/GenBank/DDBJ whole genome shotgun (WGS) entry which is preliminary data.</text>
</comment>
<evidence type="ECO:0000313" key="3">
    <source>
        <dbReference type="Proteomes" id="UP001519460"/>
    </source>
</evidence>
<feature type="region of interest" description="Disordered" evidence="1">
    <location>
        <begin position="1"/>
        <end position="25"/>
    </location>
</feature>
<reference evidence="2 3" key="1">
    <citation type="journal article" date="2023" name="Sci. Data">
        <title>Genome assembly of the Korean intertidal mud-creeper Batillaria attramentaria.</title>
        <authorList>
            <person name="Patra A.K."/>
            <person name="Ho P.T."/>
            <person name="Jun S."/>
            <person name="Lee S.J."/>
            <person name="Kim Y."/>
            <person name="Won Y.J."/>
        </authorList>
    </citation>
    <scope>NUCLEOTIDE SEQUENCE [LARGE SCALE GENOMIC DNA]</scope>
    <source>
        <strain evidence="2">Wonlab-2016</strain>
    </source>
</reference>
<protein>
    <submittedName>
        <fullName evidence="2">Uncharacterized protein</fullName>
    </submittedName>
</protein>
<dbReference type="EMBL" id="JACVVK020000208">
    <property type="protein sequence ID" value="KAK7484545.1"/>
    <property type="molecule type" value="Genomic_DNA"/>
</dbReference>